<feature type="domain" description="PTS EIIC type-1" evidence="14">
    <location>
        <begin position="15"/>
        <end position="449"/>
    </location>
</feature>
<gene>
    <name evidence="17" type="ORF">BN1095_510013</name>
    <name evidence="15" type="ORF">BN1096_700273</name>
    <name evidence="16" type="ORF">BN1097_710271</name>
    <name evidence="18" type="ORF">KRM00_000074</name>
    <name evidence="19" type="ORF">KRQ00_001772</name>
</gene>
<dbReference type="EMBL" id="DAEPXK010000001">
    <property type="protein sequence ID" value="HBH1540626.1"/>
    <property type="molecule type" value="Genomic_DNA"/>
</dbReference>
<dbReference type="Pfam" id="PF00367">
    <property type="entry name" value="PTS_EIIB"/>
    <property type="match status" value="1"/>
</dbReference>
<feature type="transmembrane region" description="Helical" evidence="12">
    <location>
        <begin position="315"/>
        <end position="333"/>
    </location>
</feature>
<dbReference type="EMBL" id="LK933194">
    <property type="protein sequence ID" value="CDT49294.1"/>
    <property type="molecule type" value="Genomic_DNA"/>
</dbReference>
<protein>
    <submittedName>
        <fullName evidence="16">PTS system, glucose-like IIB component</fullName>
    </submittedName>
    <submittedName>
        <fullName evidence="15">PTS system, glucose-like IIBC component</fullName>
        <ecNumber evidence="15">2.7.1.69</ecNumber>
    </submittedName>
    <submittedName>
        <fullName evidence="18">PTS transporter subunit EIIC</fullName>
    </submittedName>
</protein>
<keyword evidence="3" id="KW-1003">Cell membrane</keyword>
<keyword evidence="6" id="KW-0598">Phosphotransferase system</keyword>
<dbReference type="GO" id="GO:0016301">
    <property type="term" value="F:kinase activity"/>
    <property type="evidence" value="ECO:0007669"/>
    <property type="project" value="UniProtKB-KW"/>
</dbReference>
<evidence type="ECO:0000259" key="14">
    <source>
        <dbReference type="PROSITE" id="PS51103"/>
    </source>
</evidence>
<keyword evidence="5 15" id="KW-0808">Transferase</keyword>
<dbReference type="InterPro" id="IPR003352">
    <property type="entry name" value="PTS_EIIC"/>
</dbReference>
<dbReference type="Gene3D" id="3.30.1360.60">
    <property type="entry name" value="Glucose permease domain IIB"/>
    <property type="match status" value="1"/>
</dbReference>
<name>A0A031WHJ4_CLODI</name>
<comment type="subcellular location">
    <subcellularLocation>
        <location evidence="1">Cell membrane</location>
        <topology evidence="1">Multi-pass membrane protein</topology>
    </subcellularLocation>
</comment>
<feature type="transmembrane region" description="Helical" evidence="12">
    <location>
        <begin position="415"/>
        <end position="437"/>
    </location>
</feature>
<dbReference type="Pfam" id="PF02378">
    <property type="entry name" value="PTS_EIIC"/>
    <property type="match status" value="1"/>
</dbReference>
<dbReference type="NCBIfam" id="TIGR00826">
    <property type="entry name" value="EIIB_glc"/>
    <property type="match status" value="1"/>
</dbReference>
<evidence type="ECO:0000256" key="2">
    <source>
        <dbReference type="ARBA" id="ARBA00022448"/>
    </source>
</evidence>
<dbReference type="InterPro" id="IPR036878">
    <property type="entry name" value="Glu_permease_IIB"/>
</dbReference>
<feature type="transmembrane region" description="Helical" evidence="12">
    <location>
        <begin position="164"/>
        <end position="184"/>
    </location>
</feature>
<dbReference type="EMBL" id="LK932411">
    <property type="protein sequence ID" value="CDS89612.1"/>
    <property type="molecule type" value="Genomic_DNA"/>
</dbReference>
<evidence type="ECO:0000256" key="8">
    <source>
        <dbReference type="ARBA" id="ARBA00022777"/>
    </source>
</evidence>
<evidence type="ECO:0000313" key="16">
    <source>
        <dbReference type="EMBL" id="CDS89612.1"/>
    </source>
</evidence>
<feature type="transmembrane region" description="Helical" evidence="12">
    <location>
        <begin position="339"/>
        <end position="358"/>
    </location>
</feature>
<dbReference type="InterPro" id="IPR013013">
    <property type="entry name" value="PTS_EIIC_1"/>
</dbReference>
<dbReference type="PANTHER" id="PTHR30009:SF24">
    <property type="entry name" value="PTS SYSTEM, IIBC COMPONENT"/>
    <property type="match status" value="1"/>
</dbReference>
<evidence type="ECO:0000313" key="18">
    <source>
        <dbReference type="EMBL" id="HBH1540626.1"/>
    </source>
</evidence>
<reference evidence="18" key="3">
    <citation type="submission" date="2021-06" db="EMBL/GenBank/DDBJ databases">
        <authorList>
            <consortium name="NCBI Pathogen Detection Project"/>
        </authorList>
    </citation>
    <scope>NUCLEOTIDE SEQUENCE</scope>
    <source>
        <strain evidence="19">Clostridioides</strain>
        <strain evidence="18">HN1000</strain>
    </source>
</reference>
<keyword evidence="4" id="KW-0762">Sugar transport</keyword>
<keyword evidence="2" id="KW-0813">Transport</keyword>
<evidence type="ECO:0000256" key="4">
    <source>
        <dbReference type="ARBA" id="ARBA00022597"/>
    </source>
</evidence>
<evidence type="ECO:0000256" key="11">
    <source>
        <dbReference type="PROSITE-ProRule" id="PRU00421"/>
    </source>
</evidence>
<evidence type="ECO:0000313" key="15">
    <source>
        <dbReference type="EMBL" id="CDS88977.1"/>
    </source>
</evidence>
<reference evidence="15" key="1">
    <citation type="submission" date="2014-07" db="EMBL/GenBank/DDBJ databases">
        <authorList>
            <person name="Monot Marc"/>
        </authorList>
    </citation>
    <scope>NUCLEOTIDE SEQUENCE</scope>
    <source>
        <strain evidence="17">7032989</strain>
        <strain evidence="16">7032994</strain>
    </source>
</reference>
<evidence type="ECO:0000256" key="6">
    <source>
        <dbReference type="ARBA" id="ARBA00022683"/>
    </source>
</evidence>
<feature type="domain" description="PTS EIIB type-1" evidence="13">
    <location>
        <begin position="486"/>
        <end position="566"/>
    </location>
</feature>
<evidence type="ECO:0000256" key="3">
    <source>
        <dbReference type="ARBA" id="ARBA00022475"/>
    </source>
</evidence>
<dbReference type="RefSeq" id="WP_003427291.1">
    <property type="nucleotide sequence ID" value="NZ_MPFJ01000062.1"/>
</dbReference>
<feature type="transmembrane region" description="Helical" evidence="12">
    <location>
        <begin position="365"/>
        <end position="387"/>
    </location>
</feature>
<evidence type="ECO:0000313" key="19">
    <source>
        <dbReference type="EMBL" id="HBH2620016.1"/>
    </source>
</evidence>
<dbReference type="GO" id="GO:0008982">
    <property type="term" value="F:protein-N(PI)-phosphohistidine-sugar phosphotransferase activity"/>
    <property type="evidence" value="ECO:0007669"/>
    <property type="project" value="InterPro"/>
</dbReference>
<dbReference type="Proteomes" id="UP000878956">
    <property type="component" value="Unassembled WGS sequence"/>
</dbReference>
<dbReference type="PROSITE" id="PS51103">
    <property type="entry name" value="PTS_EIIC_TYPE_1"/>
    <property type="match status" value="1"/>
</dbReference>
<keyword evidence="8" id="KW-0418">Kinase</keyword>
<dbReference type="EMBL" id="DAEQIJ010000007">
    <property type="protein sequence ID" value="HBH2620016.1"/>
    <property type="molecule type" value="Genomic_DNA"/>
</dbReference>
<reference evidence="18" key="2">
    <citation type="journal article" date="2018" name="Genome Biol.">
        <title>SKESA: strategic k-mer extension for scrupulous assemblies.</title>
        <authorList>
            <person name="Souvorov A."/>
            <person name="Agarwala R."/>
            <person name="Lipman D.J."/>
        </authorList>
    </citation>
    <scope>NUCLEOTIDE SEQUENCE</scope>
    <source>
        <strain evidence="19">Clostridioides</strain>
        <strain evidence="18">HN1000</strain>
    </source>
</reference>
<evidence type="ECO:0000256" key="7">
    <source>
        <dbReference type="ARBA" id="ARBA00022692"/>
    </source>
</evidence>
<dbReference type="InterPro" id="IPR050429">
    <property type="entry name" value="PTS_Glucose_EIICBA"/>
</dbReference>
<evidence type="ECO:0000256" key="10">
    <source>
        <dbReference type="ARBA" id="ARBA00023136"/>
    </source>
</evidence>
<proteinExistence type="predicted"/>
<dbReference type="EC" id="2.7.1.69" evidence="15"/>
<feature type="transmembrane region" description="Helical" evidence="12">
    <location>
        <begin position="106"/>
        <end position="128"/>
    </location>
</feature>
<evidence type="ECO:0000256" key="9">
    <source>
        <dbReference type="ARBA" id="ARBA00022989"/>
    </source>
</evidence>
<sequence>MHYIAWHFNKNGGNNTMKDKLQVLSGAMMIPVILLVVAGVFIGLGSAFANMENVSALGLSGLIKEGSFINVFFKVINDLGFMVMRYLPIFFVTGIAFGLSKKEKGWGALGGIVLFIGMHTVISTLLAANGINSDTVTAEAFMASGLGEAEAYSRSSLYGSFLGIFSYDCSIFGAIIAGFVASAVHNKFVDIELPSALSFFSGPRFSMIMMFIASIVLGTAMYFIWPPVGLALSKLGNWIGSSGLLGTFTFGAMDKALLPFGIHHLIAFPIEYTRVGGTMEVGGAIYEGVNNIRLAQMGDPDTLSYITRNFTTGRLLIHFAILPAAALAMYKLADNANKKKAISILIPAIVTAMLVGVTEPIEYTFLFVAPLLYFVAYVPLAGLTYVFTEMFNVSIMGESFRNMFPNLLQPQKVDALPLLFLIPIFFIVTYIIFTWAIKKFDIKTPGRSSEEVKLYSKKEYRERQSVDAGKTAYNNAVEEEVDDKDTKLVHSIIEGLGGSNNIKNVTNCATRLRVELNSIDGFYEDGFWVNELGASGVVKKKNSVQVIFGPRVITIASKLKAVLGVD</sequence>
<keyword evidence="7 12" id="KW-0812">Transmembrane</keyword>
<dbReference type="InterPro" id="IPR001996">
    <property type="entry name" value="PTS_IIB_1"/>
</dbReference>
<dbReference type="InterPro" id="IPR018113">
    <property type="entry name" value="PTrfase_EIIB_Cys"/>
</dbReference>
<dbReference type="GO" id="GO:0005886">
    <property type="term" value="C:plasma membrane"/>
    <property type="evidence" value="ECO:0007669"/>
    <property type="project" value="UniProtKB-SubCell"/>
</dbReference>
<dbReference type="PATRIC" id="fig|1496.1371.peg.2481"/>
<dbReference type="SUPFAM" id="SSF55604">
    <property type="entry name" value="Glucose permease domain IIB"/>
    <property type="match status" value="1"/>
</dbReference>
<evidence type="ECO:0000256" key="1">
    <source>
        <dbReference type="ARBA" id="ARBA00004651"/>
    </source>
</evidence>
<keyword evidence="9 12" id="KW-1133">Transmembrane helix</keyword>
<evidence type="ECO:0000259" key="13">
    <source>
        <dbReference type="PROSITE" id="PS51098"/>
    </source>
</evidence>
<keyword evidence="10 12" id="KW-0472">Membrane</keyword>
<feature type="transmembrane region" description="Helical" evidence="12">
    <location>
        <begin position="79"/>
        <end position="99"/>
    </location>
</feature>
<evidence type="ECO:0000256" key="12">
    <source>
        <dbReference type="SAM" id="Phobius"/>
    </source>
</evidence>
<feature type="transmembrane region" description="Helical" evidence="12">
    <location>
        <begin position="205"/>
        <end position="225"/>
    </location>
</feature>
<dbReference type="GO" id="GO:0009401">
    <property type="term" value="P:phosphoenolpyruvate-dependent sugar phosphotransferase system"/>
    <property type="evidence" value="ECO:0007669"/>
    <property type="project" value="UniProtKB-KW"/>
</dbReference>
<evidence type="ECO:0000256" key="5">
    <source>
        <dbReference type="ARBA" id="ARBA00022679"/>
    </source>
</evidence>
<evidence type="ECO:0000313" key="17">
    <source>
        <dbReference type="EMBL" id="CDT49294.1"/>
    </source>
</evidence>
<feature type="active site" description="Phosphocysteine intermediate; for EIIB activity" evidence="11">
    <location>
        <position position="508"/>
    </location>
</feature>
<organism evidence="15">
    <name type="scientific">Clostridioides difficile</name>
    <name type="common">Peptoclostridium difficile</name>
    <dbReference type="NCBI Taxonomy" id="1496"/>
    <lineage>
        <taxon>Bacteria</taxon>
        <taxon>Bacillati</taxon>
        <taxon>Bacillota</taxon>
        <taxon>Clostridia</taxon>
        <taxon>Peptostreptococcales</taxon>
        <taxon>Peptostreptococcaceae</taxon>
        <taxon>Clostridioides</taxon>
    </lineage>
</organism>
<dbReference type="CDD" id="cd00212">
    <property type="entry name" value="PTS_IIB_glc"/>
    <property type="match status" value="1"/>
</dbReference>
<dbReference type="EMBL" id="LK932525">
    <property type="protein sequence ID" value="CDS88977.1"/>
    <property type="molecule type" value="Genomic_DNA"/>
</dbReference>
<dbReference type="Proteomes" id="UP000879542">
    <property type="component" value="Unassembled WGS sequence"/>
</dbReference>
<dbReference type="AlphaFoldDB" id="A0A031WHJ4"/>
<accession>A0A031WHJ4</accession>
<feature type="transmembrane region" description="Helical" evidence="12">
    <location>
        <begin position="21"/>
        <end position="49"/>
    </location>
</feature>
<dbReference type="PANTHER" id="PTHR30009">
    <property type="entry name" value="CYTOCHROME C-TYPE SYNTHESIS PROTEIN AND PTS TRANSMEMBRANE COMPONENT"/>
    <property type="match status" value="1"/>
</dbReference>
<dbReference type="PROSITE" id="PS51098">
    <property type="entry name" value="PTS_EIIB_TYPE_1"/>
    <property type="match status" value="1"/>
</dbReference>
<dbReference type="GO" id="GO:0090563">
    <property type="term" value="F:protein-phosphocysteine-sugar phosphotransferase activity"/>
    <property type="evidence" value="ECO:0007669"/>
    <property type="project" value="TreeGrafter"/>
</dbReference>